<keyword evidence="6" id="KW-0547">Nucleotide-binding</keyword>
<name>A0AAN0JHL4_AMPQE</name>
<organism evidence="18 19">
    <name type="scientific">Amphimedon queenslandica</name>
    <name type="common">Sponge</name>
    <dbReference type="NCBI Taxonomy" id="400682"/>
    <lineage>
        <taxon>Eukaryota</taxon>
        <taxon>Metazoa</taxon>
        <taxon>Porifera</taxon>
        <taxon>Demospongiae</taxon>
        <taxon>Heteroscleromorpha</taxon>
        <taxon>Haplosclerida</taxon>
        <taxon>Niphatidae</taxon>
        <taxon>Amphimedon</taxon>
    </lineage>
</organism>
<keyword evidence="9" id="KW-1133">Transmembrane helix</keyword>
<evidence type="ECO:0000256" key="4">
    <source>
        <dbReference type="ARBA" id="ARBA00022679"/>
    </source>
</evidence>
<keyword evidence="8" id="KW-0067">ATP-binding</keyword>
<dbReference type="EC" id="2.7.10.1" evidence="2"/>
<evidence type="ECO:0000256" key="12">
    <source>
        <dbReference type="ARBA" id="ARBA00023170"/>
    </source>
</evidence>
<dbReference type="AlphaFoldDB" id="A0AAN0JHL4"/>
<keyword evidence="19" id="KW-1185">Reference proteome</keyword>
<dbReference type="InterPro" id="IPR009030">
    <property type="entry name" value="Growth_fac_rcpt_cys_sf"/>
</dbReference>
<dbReference type="GO" id="GO:0005524">
    <property type="term" value="F:ATP binding"/>
    <property type="evidence" value="ECO:0007669"/>
    <property type="project" value="UniProtKB-KW"/>
</dbReference>
<evidence type="ECO:0000256" key="3">
    <source>
        <dbReference type="ARBA" id="ARBA00022553"/>
    </source>
</evidence>
<evidence type="ECO:0000259" key="16">
    <source>
        <dbReference type="Pfam" id="PF00757"/>
    </source>
</evidence>
<comment type="subcellular location">
    <subcellularLocation>
        <location evidence="1">Membrane</location>
        <topology evidence="1">Single-pass type I membrane protein</topology>
    </subcellularLocation>
</comment>
<sequence>MLIFHYLLSFIIFSSNGQVVSGCPRKTICLGHSTSRVSQSQGDSVSSILKDAYEQFCGSEYIEDNIVIRTGSGLVDISQPLVEANFSFLYYVKEISGYLELNNIPSIERLSLPRLRLIRGRNLRSGRYSLLVSGRIETLHMPSLTEISRGDVMLGSSSLNSYLCNTRSINWTDIAPFPVSGHQFSRTDGCNDLDIIDCNALGCSSGFCWCNDTDCCQTLSFNCNCHNNSRCFRDGPNIQCCDSQCVAGCSGNGDTFCRACKNVLDDGVCRERCPEQYIIDPFARTVIPNPLFKLEAKPLCVYSCPGISQY</sequence>
<keyword evidence="5" id="KW-0812">Transmembrane</keyword>
<keyword evidence="4" id="KW-0808">Transferase</keyword>
<dbReference type="InterPro" id="IPR036941">
    <property type="entry name" value="Rcpt_L-dom_sf"/>
</dbReference>
<feature type="domain" description="Receptor L-domain" evidence="17">
    <location>
        <begin position="62"/>
        <end position="174"/>
    </location>
</feature>
<evidence type="ECO:0000256" key="2">
    <source>
        <dbReference type="ARBA" id="ARBA00011902"/>
    </source>
</evidence>
<dbReference type="InterPro" id="IPR000494">
    <property type="entry name" value="Rcpt_L-dom"/>
</dbReference>
<dbReference type="EnsemblMetazoa" id="XM_020000966.1">
    <property type="protein sequence ID" value="XP_019856525.1"/>
    <property type="gene ID" value="LOC109585042"/>
</dbReference>
<dbReference type="GO" id="GO:0004714">
    <property type="term" value="F:transmembrane receptor protein tyrosine kinase activity"/>
    <property type="evidence" value="ECO:0007669"/>
    <property type="project" value="UniProtKB-EC"/>
</dbReference>
<reference evidence="18" key="2">
    <citation type="submission" date="2024-06" db="UniProtKB">
        <authorList>
            <consortium name="EnsemblMetazoa"/>
        </authorList>
    </citation>
    <scope>IDENTIFICATION</scope>
</reference>
<evidence type="ECO:0000313" key="18">
    <source>
        <dbReference type="EnsemblMetazoa" id="XP_019856525.1"/>
    </source>
</evidence>
<evidence type="ECO:0000256" key="13">
    <source>
        <dbReference type="ARBA" id="ARBA00023180"/>
    </source>
</evidence>
<evidence type="ECO:0000259" key="17">
    <source>
        <dbReference type="Pfam" id="PF01030"/>
    </source>
</evidence>
<dbReference type="SUPFAM" id="SSF52058">
    <property type="entry name" value="L domain-like"/>
    <property type="match status" value="1"/>
</dbReference>
<dbReference type="Pfam" id="PF00757">
    <property type="entry name" value="Furin-like"/>
    <property type="match status" value="1"/>
</dbReference>
<dbReference type="SUPFAM" id="SSF57184">
    <property type="entry name" value="Growth factor receptor domain"/>
    <property type="match status" value="1"/>
</dbReference>
<dbReference type="CDD" id="cd00064">
    <property type="entry name" value="FU"/>
    <property type="match status" value="1"/>
</dbReference>
<evidence type="ECO:0000256" key="8">
    <source>
        <dbReference type="ARBA" id="ARBA00022840"/>
    </source>
</evidence>
<keyword evidence="11" id="KW-0829">Tyrosine-protein kinase</keyword>
<evidence type="ECO:0000256" key="14">
    <source>
        <dbReference type="ARBA" id="ARBA00051243"/>
    </source>
</evidence>
<dbReference type="InterPro" id="IPR006211">
    <property type="entry name" value="Furin-like_Cys-rich_dom"/>
</dbReference>
<keyword evidence="7" id="KW-0418">Kinase</keyword>
<reference evidence="19" key="1">
    <citation type="journal article" date="2010" name="Nature">
        <title>The Amphimedon queenslandica genome and the evolution of animal complexity.</title>
        <authorList>
            <person name="Srivastava M."/>
            <person name="Simakov O."/>
            <person name="Chapman J."/>
            <person name="Fahey B."/>
            <person name="Gauthier M.E."/>
            <person name="Mitros T."/>
            <person name="Richards G.S."/>
            <person name="Conaco C."/>
            <person name="Dacre M."/>
            <person name="Hellsten U."/>
            <person name="Larroux C."/>
            <person name="Putnam N.H."/>
            <person name="Stanke M."/>
            <person name="Adamska M."/>
            <person name="Darling A."/>
            <person name="Degnan S.M."/>
            <person name="Oakley T.H."/>
            <person name="Plachetzki D.C."/>
            <person name="Zhai Y."/>
            <person name="Adamski M."/>
            <person name="Calcino A."/>
            <person name="Cummins S.F."/>
            <person name="Goodstein D.M."/>
            <person name="Harris C."/>
            <person name="Jackson D.J."/>
            <person name="Leys S.P."/>
            <person name="Shu S."/>
            <person name="Woodcroft B.J."/>
            <person name="Vervoort M."/>
            <person name="Kosik K.S."/>
            <person name="Manning G."/>
            <person name="Degnan B.M."/>
            <person name="Rokhsar D.S."/>
        </authorList>
    </citation>
    <scope>NUCLEOTIDE SEQUENCE [LARGE SCALE GENOMIC DNA]</scope>
</reference>
<feature type="chain" id="PRO_5042891367" description="receptor protein-tyrosine kinase" evidence="15">
    <location>
        <begin position="18"/>
        <end position="310"/>
    </location>
</feature>
<proteinExistence type="predicted"/>
<evidence type="ECO:0000256" key="11">
    <source>
        <dbReference type="ARBA" id="ARBA00023137"/>
    </source>
</evidence>
<keyword evidence="12" id="KW-0675">Receptor</keyword>
<protein>
    <recommendedName>
        <fullName evidence="2">receptor protein-tyrosine kinase</fullName>
        <ecNumber evidence="2">2.7.10.1</ecNumber>
    </recommendedName>
</protein>
<dbReference type="SMART" id="SM00261">
    <property type="entry name" value="FU"/>
    <property type="match status" value="1"/>
</dbReference>
<evidence type="ECO:0000256" key="1">
    <source>
        <dbReference type="ARBA" id="ARBA00004479"/>
    </source>
</evidence>
<keyword evidence="10" id="KW-0472">Membrane</keyword>
<dbReference type="GO" id="GO:0016020">
    <property type="term" value="C:membrane"/>
    <property type="evidence" value="ECO:0007669"/>
    <property type="project" value="UniProtKB-SubCell"/>
</dbReference>
<dbReference type="Proteomes" id="UP000007879">
    <property type="component" value="Unassembled WGS sequence"/>
</dbReference>
<keyword evidence="15" id="KW-0732">Signal</keyword>
<feature type="domain" description="Furin-like cysteine-rich" evidence="16">
    <location>
        <begin position="202"/>
        <end position="280"/>
    </location>
</feature>
<dbReference type="KEGG" id="aqu:109585042"/>
<evidence type="ECO:0000256" key="7">
    <source>
        <dbReference type="ARBA" id="ARBA00022777"/>
    </source>
</evidence>
<evidence type="ECO:0000256" key="10">
    <source>
        <dbReference type="ARBA" id="ARBA00023136"/>
    </source>
</evidence>
<keyword evidence="13" id="KW-0325">Glycoprotein</keyword>
<comment type="catalytic activity">
    <reaction evidence="14">
        <text>L-tyrosyl-[protein] + ATP = O-phospho-L-tyrosyl-[protein] + ADP + H(+)</text>
        <dbReference type="Rhea" id="RHEA:10596"/>
        <dbReference type="Rhea" id="RHEA-COMP:10136"/>
        <dbReference type="Rhea" id="RHEA-COMP:20101"/>
        <dbReference type="ChEBI" id="CHEBI:15378"/>
        <dbReference type="ChEBI" id="CHEBI:30616"/>
        <dbReference type="ChEBI" id="CHEBI:46858"/>
        <dbReference type="ChEBI" id="CHEBI:61978"/>
        <dbReference type="ChEBI" id="CHEBI:456216"/>
        <dbReference type="EC" id="2.7.10.1"/>
    </reaction>
</comment>
<evidence type="ECO:0000256" key="5">
    <source>
        <dbReference type="ARBA" id="ARBA00022692"/>
    </source>
</evidence>
<feature type="signal peptide" evidence="15">
    <location>
        <begin position="1"/>
        <end position="17"/>
    </location>
</feature>
<evidence type="ECO:0000313" key="19">
    <source>
        <dbReference type="Proteomes" id="UP000007879"/>
    </source>
</evidence>
<dbReference type="RefSeq" id="XP_019856525.1">
    <property type="nucleotide sequence ID" value="XM_020000966.1"/>
</dbReference>
<accession>A0AAN0JHL4</accession>
<dbReference type="InterPro" id="IPR006212">
    <property type="entry name" value="Furin_repeat"/>
</dbReference>
<keyword evidence="3" id="KW-0597">Phosphoprotein</keyword>
<dbReference type="Gene3D" id="2.10.220.10">
    <property type="entry name" value="Hormone Receptor, Insulin-like Growth Factor Receptor 1, Chain A, domain 2"/>
    <property type="match status" value="1"/>
</dbReference>
<dbReference type="Pfam" id="PF01030">
    <property type="entry name" value="Recep_L_domain"/>
    <property type="match status" value="1"/>
</dbReference>
<evidence type="ECO:0000256" key="6">
    <source>
        <dbReference type="ARBA" id="ARBA00022741"/>
    </source>
</evidence>
<evidence type="ECO:0000256" key="15">
    <source>
        <dbReference type="SAM" id="SignalP"/>
    </source>
</evidence>
<dbReference type="GeneID" id="109585042"/>
<dbReference type="Gene3D" id="3.80.20.20">
    <property type="entry name" value="Receptor L-domain"/>
    <property type="match status" value="1"/>
</dbReference>
<evidence type="ECO:0000256" key="9">
    <source>
        <dbReference type="ARBA" id="ARBA00022989"/>
    </source>
</evidence>